<dbReference type="AlphaFoldDB" id="A0A371EF87"/>
<name>A0A371EF87_MUCPR</name>
<dbReference type="Proteomes" id="UP000257109">
    <property type="component" value="Unassembled WGS sequence"/>
</dbReference>
<organism evidence="1 2">
    <name type="scientific">Mucuna pruriens</name>
    <name type="common">Velvet bean</name>
    <name type="synonym">Dolichos pruriens</name>
    <dbReference type="NCBI Taxonomy" id="157652"/>
    <lineage>
        <taxon>Eukaryota</taxon>
        <taxon>Viridiplantae</taxon>
        <taxon>Streptophyta</taxon>
        <taxon>Embryophyta</taxon>
        <taxon>Tracheophyta</taxon>
        <taxon>Spermatophyta</taxon>
        <taxon>Magnoliopsida</taxon>
        <taxon>eudicotyledons</taxon>
        <taxon>Gunneridae</taxon>
        <taxon>Pentapetalae</taxon>
        <taxon>rosids</taxon>
        <taxon>fabids</taxon>
        <taxon>Fabales</taxon>
        <taxon>Fabaceae</taxon>
        <taxon>Papilionoideae</taxon>
        <taxon>50 kb inversion clade</taxon>
        <taxon>NPAAA clade</taxon>
        <taxon>indigoferoid/millettioid clade</taxon>
        <taxon>Phaseoleae</taxon>
        <taxon>Mucuna</taxon>
    </lineage>
</organism>
<dbReference type="EMBL" id="QJKJ01014258">
    <property type="protein sequence ID" value="RDX64708.1"/>
    <property type="molecule type" value="Genomic_DNA"/>
</dbReference>
<comment type="caution">
    <text evidence="1">The sequence shown here is derived from an EMBL/GenBank/DDBJ whole genome shotgun (WGS) entry which is preliminary data.</text>
</comment>
<gene>
    <name evidence="1" type="ORF">CR513_56708</name>
</gene>
<evidence type="ECO:0000313" key="2">
    <source>
        <dbReference type="Proteomes" id="UP000257109"/>
    </source>
</evidence>
<protein>
    <submittedName>
        <fullName evidence="1">Uncharacterized protein</fullName>
    </submittedName>
</protein>
<evidence type="ECO:0000313" key="1">
    <source>
        <dbReference type="EMBL" id="RDX64708.1"/>
    </source>
</evidence>
<feature type="non-terminal residue" evidence="1">
    <location>
        <position position="1"/>
    </location>
</feature>
<keyword evidence="2" id="KW-1185">Reference proteome</keyword>
<proteinExistence type="predicted"/>
<reference evidence="1" key="1">
    <citation type="submission" date="2018-05" db="EMBL/GenBank/DDBJ databases">
        <title>Draft genome of Mucuna pruriens seed.</title>
        <authorList>
            <person name="Nnadi N.E."/>
            <person name="Vos R."/>
            <person name="Hasami M.H."/>
            <person name="Devisetty U.K."/>
            <person name="Aguiy J.C."/>
        </authorList>
    </citation>
    <scope>NUCLEOTIDE SEQUENCE [LARGE SCALE GENOMIC DNA]</scope>
    <source>
        <strain evidence="1">JCA_2017</strain>
    </source>
</reference>
<sequence>MYNEEKDKDKGSGTVKHMLHNLLKMKPMTLQQALSSMPSRNQHDLFLPKQKALYMLKNKAIHNHLKEEIKRLQAITEEIHRV</sequence>
<accession>A0A371EF87</accession>